<comment type="caution">
    <text evidence="13">The sequence shown here is derived from an EMBL/GenBank/DDBJ whole genome shotgun (WGS) entry which is preliminary data.</text>
</comment>
<evidence type="ECO:0000256" key="4">
    <source>
        <dbReference type="ARBA" id="ARBA00011738"/>
    </source>
</evidence>
<dbReference type="PANTHER" id="PTHR30005:SF14">
    <property type="entry name" value="EXOPOLYPHOSPHATASE"/>
    <property type="match status" value="1"/>
</dbReference>
<dbReference type="RefSeq" id="WP_248204807.1">
    <property type="nucleotide sequence ID" value="NZ_JALNMH010000002.1"/>
</dbReference>
<organism evidence="13 14">
    <name type="scientific">Pseudomarimonas salicorniae</name>
    <dbReference type="NCBI Taxonomy" id="2933270"/>
    <lineage>
        <taxon>Bacteria</taxon>
        <taxon>Pseudomonadati</taxon>
        <taxon>Pseudomonadota</taxon>
        <taxon>Gammaproteobacteria</taxon>
        <taxon>Lysobacterales</taxon>
        <taxon>Lysobacteraceae</taxon>
        <taxon>Pseudomarimonas</taxon>
    </lineage>
</organism>
<dbReference type="InterPro" id="IPR022371">
    <property type="entry name" value="Exopolyphosphatase"/>
</dbReference>
<dbReference type="SUPFAM" id="SSF109604">
    <property type="entry name" value="HD-domain/PDEase-like"/>
    <property type="match status" value="1"/>
</dbReference>
<dbReference type="Pfam" id="PF02541">
    <property type="entry name" value="Ppx-GppA"/>
    <property type="match status" value="1"/>
</dbReference>
<evidence type="ECO:0000256" key="2">
    <source>
        <dbReference type="ARBA" id="ARBA00004202"/>
    </source>
</evidence>
<evidence type="ECO:0000256" key="10">
    <source>
        <dbReference type="ARBA" id="ARBA00047607"/>
    </source>
</evidence>
<name>A0ABT0GDH8_9GAMM</name>
<sequence>MGDALKEGELFAAVDLGSNSFHMVVARHLLGQLRTVDRLRETVRMANGLDAEGGLTGEAMARALDCLSRLGQRVRTLPDNRVRVIATNTVRQLRNPQGFLVPAETALGHRIEVVSGREEARLIYLGVAHGHPTAPRKRRLVMDIGGGSTEFIIGMGDLPIERESLQMGCIASTRRFFAHGKLSKKRWKEALTEVSAEFQQFAAAYRSTGWQETFGSSGSIKAIGEILTEMKLSRGVITEPALKKLRDTLLEFDGVDDIRLPGLSEDRRPIIAGAILVLEAAFNELGIQRMQVAQTAMREGILIDMLGRASDRDPRDASIAALAKRYDVDLAQAQRVEQTVLALFEQVAERCGLGEEERDQLVWAARVHELGLSIAHSQYHRHGAYLLRHSDIAGFSTQDQQILATLVRCHRREISRNAISAIPERDAQSTLQSLVLLRLAVLLHRSHDPSPPPAMELAIDGGSVRLTLPAGWLDAHPLTRSDLDAEREYLAPFGLLLHIETR</sequence>
<dbReference type="PIRSF" id="PIRSF001267">
    <property type="entry name" value="Pyrophosphatase_GppA_Ppx"/>
    <property type="match status" value="1"/>
</dbReference>
<evidence type="ECO:0000259" key="12">
    <source>
        <dbReference type="Pfam" id="PF21447"/>
    </source>
</evidence>
<dbReference type="NCBIfam" id="TIGR03706">
    <property type="entry name" value="exo_poly_only"/>
    <property type="match status" value="1"/>
</dbReference>
<dbReference type="InterPro" id="IPR043129">
    <property type="entry name" value="ATPase_NBD"/>
</dbReference>
<evidence type="ECO:0000256" key="7">
    <source>
        <dbReference type="ARBA" id="ARBA00022475"/>
    </source>
</evidence>
<dbReference type="Gene3D" id="1.10.3210.10">
    <property type="entry name" value="Hypothetical protein af1432"/>
    <property type="match status" value="1"/>
</dbReference>
<evidence type="ECO:0000256" key="1">
    <source>
        <dbReference type="ARBA" id="ARBA00001946"/>
    </source>
</evidence>
<dbReference type="InterPro" id="IPR048950">
    <property type="entry name" value="Ppx_GppA_C"/>
</dbReference>
<dbReference type="Gene3D" id="3.30.420.40">
    <property type="match status" value="1"/>
</dbReference>
<evidence type="ECO:0000256" key="3">
    <source>
        <dbReference type="ARBA" id="ARBA00007125"/>
    </source>
</evidence>
<feature type="domain" description="Ppx/GppA phosphatase N-terminal" evidence="11">
    <location>
        <begin position="24"/>
        <end position="308"/>
    </location>
</feature>
<keyword evidence="9" id="KW-0472">Membrane</keyword>
<dbReference type="SUPFAM" id="SSF53067">
    <property type="entry name" value="Actin-like ATPase domain"/>
    <property type="match status" value="2"/>
</dbReference>
<dbReference type="EC" id="3.6.1.11" evidence="5"/>
<dbReference type="EMBL" id="JALNMH010000002">
    <property type="protein sequence ID" value="MCK7592591.1"/>
    <property type="molecule type" value="Genomic_DNA"/>
</dbReference>
<dbReference type="PANTHER" id="PTHR30005">
    <property type="entry name" value="EXOPOLYPHOSPHATASE"/>
    <property type="match status" value="1"/>
</dbReference>
<comment type="cofactor">
    <cofactor evidence="1">
        <name>Mg(2+)</name>
        <dbReference type="ChEBI" id="CHEBI:18420"/>
    </cofactor>
</comment>
<accession>A0ABT0GDH8</accession>
<evidence type="ECO:0000256" key="6">
    <source>
        <dbReference type="ARBA" id="ARBA00020416"/>
    </source>
</evidence>
<evidence type="ECO:0000256" key="5">
    <source>
        <dbReference type="ARBA" id="ARBA00012451"/>
    </source>
</evidence>
<keyword evidence="14" id="KW-1185">Reference proteome</keyword>
<dbReference type="GO" id="GO:0004309">
    <property type="term" value="F:exopolyphosphatase activity"/>
    <property type="evidence" value="ECO:0007669"/>
    <property type="project" value="UniProtKB-EC"/>
</dbReference>
<keyword evidence="8 13" id="KW-0378">Hydrolase</keyword>
<dbReference type="InterPro" id="IPR030673">
    <property type="entry name" value="PyroPPase_GppA_Ppx"/>
</dbReference>
<evidence type="ECO:0000259" key="11">
    <source>
        <dbReference type="Pfam" id="PF02541"/>
    </source>
</evidence>
<feature type="domain" description="Ppx/GppA phosphatase C-terminal" evidence="12">
    <location>
        <begin position="315"/>
        <end position="486"/>
    </location>
</feature>
<evidence type="ECO:0000256" key="8">
    <source>
        <dbReference type="ARBA" id="ARBA00022801"/>
    </source>
</evidence>
<evidence type="ECO:0000313" key="14">
    <source>
        <dbReference type="Proteomes" id="UP001431449"/>
    </source>
</evidence>
<keyword evidence="7" id="KW-1003">Cell membrane</keyword>
<dbReference type="Gene3D" id="3.30.420.150">
    <property type="entry name" value="Exopolyphosphatase. Domain 2"/>
    <property type="match status" value="1"/>
</dbReference>
<evidence type="ECO:0000256" key="9">
    <source>
        <dbReference type="ARBA" id="ARBA00023136"/>
    </source>
</evidence>
<dbReference type="InterPro" id="IPR050273">
    <property type="entry name" value="GppA/Ppx_hydrolase"/>
</dbReference>
<evidence type="ECO:0000313" key="13">
    <source>
        <dbReference type="EMBL" id="MCK7592591.1"/>
    </source>
</evidence>
<comment type="subcellular location">
    <subcellularLocation>
        <location evidence="2">Cell membrane</location>
        <topology evidence="2">Peripheral membrane protein</topology>
    </subcellularLocation>
</comment>
<dbReference type="Pfam" id="PF21447">
    <property type="entry name" value="Ppx-GppA_III"/>
    <property type="match status" value="1"/>
</dbReference>
<dbReference type="CDD" id="cd24053">
    <property type="entry name" value="ASKHA_NBD_EcPPX-GppA-like"/>
    <property type="match status" value="1"/>
</dbReference>
<proteinExistence type="inferred from homology"/>
<reference evidence="13" key="1">
    <citation type="submission" date="2022-04" db="EMBL/GenBank/DDBJ databases">
        <title>Lysobacter sp. CAU 1642 isolated from sea sand.</title>
        <authorList>
            <person name="Kim W."/>
        </authorList>
    </citation>
    <scope>NUCLEOTIDE SEQUENCE</scope>
    <source>
        <strain evidence="13">CAU 1642</strain>
    </source>
</reference>
<dbReference type="InterPro" id="IPR003695">
    <property type="entry name" value="Ppx_GppA_N"/>
</dbReference>
<gene>
    <name evidence="13" type="primary">ppx</name>
    <name evidence="13" type="ORF">M0G41_02790</name>
</gene>
<comment type="catalytic activity">
    <reaction evidence="10">
        <text>[phosphate](n) + H2O = [phosphate](n-1) + phosphate + H(+)</text>
        <dbReference type="Rhea" id="RHEA:21528"/>
        <dbReference type="Rhea" id="RHEA-COMP:9859"/>
        <dbReference type="Rhea" id="RHEA-COMP:14279"/>
        <dbReference type="ChEBI" id="CHEBI:15377"/>
        <dbReference type="ChEBI" id="CHEBI:15378"/>
        <dbReference type="ChEBI" id="CHEBI:16838"/>
        <dbReference type="ChEBI" id="CHEBI:43474"/>
        <dbReference type="EC" id="3.6.1.11"/>
    </reaction>
</comment>
<comment type="subunit">
    <text evidence="4">Homodimer.</text>
</comment>
<comment type="similarity">
    <text evidence="3">Belongs to the GppA/Ppx family.</text>
</comment>
<dbReference type="Proteomes" id="UP001431449">
    <property type="component" value="Unassembled WGS sequence"/>
</dbReference>
<protein>
    <recommendedName>
        <fullName evidence="6">Exopolyphosphatase</fullName>
        <ecNumber evidence="5">3.6.1.11</ecNumber>
    </recommendedName>
</protein>